<accession>A0A0D7BMZ7</accession>
<dbReference type="InterPro" id="IPR009097">
    <property type="entry name" value="Cyclic_Pdiesterase"/>
</dbReference>
<evidence type="ECO:0000313" key="3">
    <source>
        <dbReference type="Proteomes" id="UP000054007"/>
    </source>
</evidence>
<dbReference type="Proteomes" id="UP000054007">
    <property type="component" value="Unassembled WGS sequence"/>
</dbReference>
<organism evidence="2 3">
    <name type="scientific">Cylindrobasidium torrendii FP15055 ss-10</name>
    <dbReference type="NCBI Taxonomy" id="1314674"/>
    <lineage>
        <taxon>Eukaryota</taxon>
        <taxon>Fungi</taxon>
        <taxon>Dikarya</taxon>
        <taxon>Basidiomycota</taxon>
        <taxon>Agaricomycotina</taxon>
        <taxon>Agaricomycetes</taxon>
        <taxon>Agaricomycetidae</taxon>
        <taxon>Agaricales</taxon>
        <taxon>Marasmiineae</taxon>
        <taxon>Physalacriaceae</taxon>
        <taxon>Cylindrobasidium</taxon>
    </lineage>
</organism>
<reference evidence="2 3" key="1">
    <citation type="journal article" date="2015" name="Fungal Genet. Biol.">
        <title>Evolution of novel wood decay mechanisms in Agaricales revealed by the genome sequences of Fistulina hepatica and Cylindrobasidium torrendii.</title>
        <authorList>
            <person name="Floudas D."/>
            <person name="Held B.W."/>
            <person name="Riley R."/>
            <person name="Nagy L.G."/>
            <person name="Koehler G."/>
            <person name="Ransdell A.S."/>
            <person name="Younus H."/>
            <person name="Chow J."/>
            <person name="Chiniquy J."/>
            <person name="Lipzen A."/>
            <person name="Tritt A."/>
            <person name="Sun H."/>
            <person name="Haridas S."/>
            <person name="LaButti K."/>
            <person name="Ohm R.A."/>
            <person name="Kues U."/>
            <person name="Blanchette R.A."/>
            <person name="Grigoriev I.V."/>
            <person name="Minto R.E."/>
            <person name="Hibbett D.S."/>
        </authorList>
    </citation>
    <scope>NUCLEOTIDE SEQUENCE [LARGE SCALE GENOMIC DNA]</scope>
    <source>
        <strain evidence="2 3">FP15055 ss-10</strain>
    </source>
</reference>
<sequence length="228" mass="24316">MSASRPTHFLSLPLGQIHASLRNKVALFAGAADPSYRSIVTSPARVHFTLGVMALSQEPGRTVNDALALLQNLPSLLSHHLHASPPMVSLTELDIFKARRSGQARVVHVGPQLQGNEAFFDLCNRIHAAFREAGFITEQRPLKLHMTLIKAGAGRNNRNATFPLEALRGAPLDALGVAPIPEGPLKFPLSMAWGAYTTPALHLCSMGSFGSDGAYVSLGSAPLSISRA</sequence>
<keyword evidence="3" id="KW-1185">Reference proteome</keyword>
<dbReference type="GO" id="GO:0005634">
    <property type="term" value="C:nucleus"/>
    <property type="evidence" value="ECO:0007669"/>
    <property type="project" value="TreeGrafter"/>
</dbReference>
<evidence type="ECO:0000313" key="2">
    <source>
        <dbReference type="EMBL" id="KIY71570.1"/>
    </source>
</evidence>
<gene>
    <name evidence="2" type="ORF">CYLTODRAFT_487165</name>
</gene>
<dbReference type="AlphaFoldDB" id="A0A0D7BMZ7"/>
<dbReference type="SUPFAM" id="SSF55144">
    <property type="entry name" value="LigT-like"/>
    <property type="match status" value="1"/>
</dbReference>
<dbReference type="InterPro" id="IPR019510">
    <property type="entry name" value="AKAP7-like_phosphoesterase"/>
</dbReference>
<proteinExistence type="predicted"/>
<dbReference type="Gene3D" id="3.90.1140.10">
    <property type="entry name" value="Cyclic phosphodiesterase"/>
    <property type="match status" value="1"/>
</dbReference>
<dbReference type="Pfam" id="PF10469">
    <property type="entry name" value="AKAP7_NLS"/>
    <property type="match status" value="1"/>
</dbReference>
<dbReference type="STRING" id="1314674.A0A0D7BMZ7"/>
<dbReference type="EMBL" id="KN880453">
    <property type="protein sequence ID" value="KIY71570.1"/>
    <property type="molecule type" value="Genomic_DNA"/>
</dbReference>
<evidence type="ECO:0000259" key="1">
    <source>
        <dbReference type="Pfam" id="PF10469"/>
    </source>
</evidence>
<dbReference type="OrthoDB" id="277832at2759"/>
<dbReference type="PANTHER" id="PTHR13360">
    <property type="entry name" value="ACTIVATING SIGNAL COINTEGRATOR 1 COMPLEX SUBUNIT 1"/>
    <property type="match status" value="1"/>
</dbReference>
<dbReference type="InterPro" id="IPR009210">
    <property type="entry name" value="ASCC1"/>
</dbReference>
<feature type="domain" description="A-kinase anchor protein 7-like phosphoesterase" evidence="1">
    <location>
        <begin position="6"/>
        <end position="223"/>
    </location>
</feature>
<dbReference type="GO" id="GO:0006307">
    <property type="term" value="P:DNA alkylation repair"/>
    <property type="evidence" value="ECO:0007669"/>
    <property type="project" value="InterPro"/>
</dbReference>
<dbReference type="GO" id="GO:0006355">
    <property type="term" value="P:regulation of DNA-templated transcription"/>
    <property type="evidence" value="ECO:0007669"/>
    <property type="project" value="TreeGrafter"/>
</dbReference>
<dbReference type="PANTHER" id="PTHR13360:SF1">
    <property type="entry name" value="ACTIVATING SIGNAL COINTEGRATOR 1 COMPLEX SUBUNIT 1"/>
    <property type="match status" value="1"/>
</dbReference>
<protein>
    <recommendedName>
        <fullName evidence="1">A-kinase anchor protein 7-like phosphoesterase domain-containing protein</fullName>
    </recommendedName>
</protein>
<name>A0A0D7BMZ7_9AGAR</name>